<feature type="chain" id="PRO_5027026986" description="Fimbrial protein" evidence="1">
    <location>
        <begin position="24"/>
        <end position="174"/>
    </location>
</feature>
<evidence type="ECO:0000313" key="3">
    <source>
        <dbReference type="Proteomes" id="UP000484015"/>
    </source>
</evidence>
<dbReference type="EMBL" id="WNLA01000024">
    <property type="protein sequence ID" value="MTW05428.1"/>
    <property type="molecule type" value="Genomic_DNA"/>
</dbReference>
<sequence length="174" mass="19467">MTRQSLTAHFSFLAISFVMIANASGNENNTEVCDIVKKSKNPTAFLVGKDGKLSKGPIEFGRFPYKYSHSDTFTIPTEYKIIITPARLKIENCTIGCFETKRTKPLCPMSSTYSLGIVIRDGKDLQGTSSLPWKTESEMGFSSVIDPETNDWVELDYAFNSRIVGEIYDPTIKK</sequence>
<feature type="signal peptide" evidence="1">
    <location>
        <begin position="1"/>
        <end position="23"/>
    </location>
</feature>
<organism evidence="2 3">
    <name type="scientific">Pseudoduganella ginsengisoli</name>
    <dbReference type="NCBI Taxonomy" id="1462440"/>
    <lineage>
        <taxon>Bacteria</taxon>
        <taxon>Pseudomonadati</taxon>
        <taxon>Pseudomonadota</taxon>
        <taxon>Betaproteobacteria</taxon>
        <taxon>Burkholderiales</taxon>
        <taxon>Oxalobacteraceae</taxon>
        <taxon>Telluria group</taxon>
        <taxon>Pseudoduganella</taxon>
    </lineage>
</organism>
<comment type="caution">
    <text evidence="2">The sequence shown here is derived from an EMBL/GenBank/DDBJ whole genome shotgun (WGS) entry which is preliminary data.</text>
</comment>
<keyword evidence="1" id="KW-0732">Signal</keyword>
<keyword evidence="3" id="KW-1185">Reference proteome</keyword>
<dbReference type="AlphaFoldDB" id="A0A6L6Q885"/>
<evidence type="ECO:0008006" key="4">
    <source>
        <dbReference type="Google" id="ProtNLM"/>
    </source>
</evidence>
<evidence type="ECO:0000313" key="2">
    <source>
        <dbReference type="EMBL" id="MTW05428.1"/>
    </source>
</evidence>
<name>A0A6L6Q885_9BURK</name>
<proteinExistence type="predicted"/>
<protein>
    <recommendedName>
        <fullName evidence="4">Fimbrial protein</fullName>
    </recommendedName>
</protein>
<gene>
    <name evidence="2" type="ORF">GM668_25425</name>
</gene>
<dbReference type="OrthoDB" id="9858155at2"/>
<dbReference type="Proteomes" id="UP000484015">
    <property type="component" value="Unassembled WGS sequence"/>
</dbReference>
<evidence type="ECO:0000256" key="1">
    <source>
        <dbReference type="SAM" id="SignalP"/>
    </source>
</evidence>
<accession>A0A6L6Q885</accession>
<reference evidence="2 3" key="1">
    <citation type="submission" date="2019-11" db="EMBL/GenBank/DDBJ databases">
        <title>Type strains purchased from KCTC, JCM and DSMZ.</title>
        <authorList>
            <person name="Lu H."/>
        </authorList>
    </citation>
    <scope>NUCLEOTIDE SEQUENCE [LARGE SCALE GENOMIC DNA]</scope>
    <source>
        <strain evidence="2 3">KCTC 42409</strain>
    </source>
</reference>
<dbReference type="RefSeq" id="WP_155441777.1">
    <property type="nucleotide sequence ID" value="NZ_WNLA01000024.1"/>
</dbReference>